<organism evidence="1 2">
    <name type="scientific">Caerostris darwini</name>
    <dbReference type="NCBI Taxonomy" id="1538125"/>
    <lineage>
        <taxon>Eukaryota</taxon>
        <taxon>Metazoa</taxon>
        <taxon>Ecdysozoa</taxon>
        <taxon>Arthropoda</taxon>
        <taxon>Chelicerata</taxon>
        <taxon>Arachnida</taxon>
        <taxon>Araneae</taxon>
        <taxon>Araneomorphae</taxon>
        <taxon>Entelegynae</taxon>
        <taxon>Araneoidea</taxon>
        <taxon>Araneidae</taxon>
        <taxon>Caerostris</taxon>
    </lineage>
</organism>
<comment type="caution">
    <text evidence="1">The sequence shown here is derived from an EMBL/GenBank/DDBJ whole genome shotgun (WGS) entry which is preliminary data.</text>
</comment>
<evidence type="ECO:0000313" key="1">
    <source>
        <dbReference type="EMBL" id="GIY07689.1"/>
    </source>
</evidence>
<proteinExistence type="predicted"/>
<evidence type="ECO:0000313" key="2">
    <source>
        <dbReference type="Proteomes" id="UP001054837"/>
    </source>
</evidence>
<keyword evidence="2" id="KW-1185">Reference proteome</keyword>
<reference evidence="1 2" key="1">
    <citation type="submission" date="2021-06" db="EMBL/GenBank/DDBJ databases">
        <title>Caerostris darwini draft genome.</title>
        <authorList>
            <person name="Kono N."/>
            <person name="Arakawa K."/>
        </authorList>
    </citation>
    <scope>NUCLEOTIDE SEQUENCE [LARGE SCALE GENOMIC DNA]</scope>
</reference>
<name>A0AAV4QHE1_9ARAC</name>
<gene>
    <name evidence="1" type="ORF">CDAR_26511</name>
</gene>
<dbReference type="EMBL" id="BPLQ01004379">
    <property type="protein sequence ID" value="GIY07689.1"/>
    <property type="molecule type" value="Genomic_DNA"/>
</dbReference>
<dbReference type="AlphaFoldDB" id="A0AAV4QHE1"/>
<accession>A0AAV4QHE1</accession>
<sequence length="98" mass="10810">MNKKLASWPIKDPIVDQSSNPTNGGISALVIELFQLQLKQYLSNRFSFESLLSSSSLNLHNIPSLSLLPQPTTGTFLLSIILLNDRPNGCPPFPQENC</sequence>
<protein>
    <submittedName>
        <fullName evidence="1">Uncharacterized protein</fullName>
    </submittedName>
</protein>
<dbReference type="Proteomes" id="UP001054837">
    <property type="component" value="Unassembled WGS sequence"/>
</dbReference>